<accession>A0A3R6H0S7</accession>
<dbReference type="AlphaFoldDB" id="A0A3R6H0S7"/>
<evidence type="ECO:0000313" key="3">
    <source>
        <dbReference type="EMBL" id="RHN09751.1"/>
    </source>
</evidence>
<feature type="region of interest" description="Disordered" evidence="2">
    <location>
        <begin position="1"/>
        <end position="45"/>
    </location>
</feature>
<evidence type="ECO:0000256" key="1">
    <source>
        <dbReference type="SAM" id="Coils"/>
    </source>
</evidence>
<gene>
    <name evidence="3" type="ORF">DWZ31_06720</name>
</gene>
<dbReference type="EMBL" id="QRQN01000006">
    <property type="protein sequence ID" value="RHN09751.1"/>
    <property type="molecule type" value="Genomic_DNA"/>
</dbReference>
<name>A0A3R6H0S7_9FIRM</name>
<protein>
    <submittedName>
        <fullName evidence="3">Uncharacterized protein</fullName>
    </submittedName>
</protein>
<sequence>MLKPGGSLKGERKLLFGDSEQKKKQKEQRSREKEWKGKLTGAGMEKGAAGELAKIITEAQRSGESLQEDYKTSREHLERAQRKIELLLDEMTEEPERDVKKSLDSLIVDLDHVYHICSIREDDPDYGSTVKCLKTASSELGMPDAKISTLMLRSELENIQAVLKDAAAWEAPDFFALAFYLIREEKDTLADMENGQRNQFLSDYLKENFTDRYADSIEAAGLKEDMDVFIRMIHAIHN</sequence>
<feature type="compositionally biased region" description="Basic and acidic residues" evidence="2">
    <location>
        <begin position="9"/>
        <end position="37"/>
    </location>
</feature>
<comment type="caution">
    <text evidence="3">The sequence shown here is derived from an EMBL/GenBank/DDBJ whole genome shotgun (WGS) entry which is preliminary data.</text>
</comment>
<proteinExistence type="predicted"/>
<dbReference type="Proteomes" id="UP000283586">
    <property type="component" value="Unassembled WGS sequence"/>
</dbReference>
<reference evidence="3 4" key="1">
    <citation type="submission" date="2018-08" db="EMBL/GenBank/DDBJ databases">
        <title>A genome reference for cultivated species of the human gut microbiota.</title>
        <authorList>
            <person name="Zou Y."/>
            <person name="Xue W."/>
            <person name="Luo G."/>
        </authorList>
    </citation>
    <scope>NUCLEOTIDE SEQUENCE [LARGE SCALE GENOMIC DNA]</scope>
    <source>
        <strain evidence="3 4">AF31-21AC</strain>
    </source>
</reference>
<keyword evidence="1" id="KW-0175">Coiled coil</keyword>
<evidence type="ECO:0000256" key="2">
    <source>
        <dbReference type="SAM" id="MobiDB-lite"/>
    </source>
</evidence>
<feature type="coiled-coil region" evidence="1">
    <location>
        <begin position="63"/>
        <end position="94"/>
    </location>
</feature>
<evidence type="ECO:0000313" key="4">
    <source>
        <dbReference type="Proteomes" id="UP000283586"/>
    </source>
</evidence>
<organism evidence="3 4">
    <name type="scientific">Roseburia intestinalis</name>
    <dbReference type="NCBI Taxonomy" id="166486"/>
    <lineage>
        <taxon>Bacteria</taxon>
        <taxon>Bacillati</taxon>
        <taxon>Bacillota</taxon>
        <taxon>Clostridia</taxon>
        <taxon>Lachnospirales</taxon>
        <taxon>Lachnospiraceae</taxon>
        <taxon>Roseburia</taxon>
    </lineage>
</organism>